<dbReference type="AlphaFoldDB" id="A0A381ZMA0"/>
<evidence type="ECO:0000313" key="1">
    <source>
        <dbReference type="EMBL" id="SVA90101.1"/>
    </source>
</evidence>
<organism evidence="1">
    <name type="scientific">marine metagenome</name>
    <dbReference type="NCBI Taxonomy" id="408172"/>
    <lineage>
        <taxon>unclassified sequences</taxon>
        <taxon>metagenomes</taxon>
        <taxon>ecological metagenomes</taxon>
    </lineage>
</organism>
<accession>A0A381ZMA0</accession>
<reference evidence="1" key="1">
    <citation type="submission" date="2018-05" db="EMBL/GenBank/DDBJ databases">
        <authorList>
            <person name="Lanie J.A."/>
            <person name="Ng W.-L."/>
            <person name="Kazmierczak K.M."/>
            <person name="Andrzejewski T.M."/>
            <person name="Davidsen T.M."/>
            <person name="Wayne K.J."/>
            <person name="Tettelin H."/>
            <person name="Glass J.I."/>
            <person name="Rusch D."/>
            <person name="Podicherti R."/>
            <person name="Tsui H.-C.T."/>
            <person name="Winkler M.E."/>
        </authorList>
    </citation>
    <scope>NUCLEOTIDE SEQUENCE</scope>
</reference>
<proteinExistence type="predicted"/>
<dbReference type="EMBL" id="UINC01021788">
    <property type="protein sequence ID" value="SVA90101.1"/>
    <property type="molecule type" value="Genomic_DNA"/>
</dbReference>
<sequence length="29" mass="3450">LTFFSIIERLSPNLLDTLDPRQNKLNFML</sequence>
<gene>
    <name evidence="1" type="ORF">METZ01_LOCUS142955</name>
</gene>
<feature type="non-terminal residue" evidence="1">
    <location>
        <position position="1"/>
    </location>
</feature>
<protein>
    <submittedName>
        <fullName evidence="1">Uncharacterized protein</fullName>
    </submittedName>
</protein>
<feature type="non-terminal residue" evidence="1">
    <location>
        <position position="29"/>
    </location>
</feature>
<name>A0A381ZMA0_9ZZZZ</name>